<evidence type="ECO:0000313" key="3">
    <source>
        <dbReference type="Proteomes" id="UP000253769"/>
    </source>
</evidence>
<dbReference type="AlphaFoldDB" id="A0A369WDP5"/>
<feature type="chain" id="PRO_5017035394" evidence="1">
    <location>
        <begin position="28"/>
        <end position="133"/>
    </location>
</feature>
<sequence length="133" mass="14634">MRKNTIKTSLAALLLGVASLMVSAVQAGGLEEHLGRYHEGYGPQVDQDEAWRKVKLGALGYGARKGLDSLGVDYKQAKHLYKRATVHRISDRSAVVLEPNRVNFMTRHLDGSLVTEFSGRTNGDVALEIKLPF</sequence>
<reference evidence="2 3" key="1">
    <citation type="submission" date="2018-07" db="EMBL/GenBank/DDBJ databases">
        <title>Motiliproteus coralliicola sp. nov., a bacterium isolated from Coral.</title>
        <authorList>
            <person name="Wang G."/>
        </authorList>
    </citation>
    <scope>NUCLEOTIDE SEQUENCE [LARGE SCALE GENOMIC DNA]</scope>
    <source>
        <strain evidence="2 3">C34</strain>
    </source>
</reference>
<keyword evidence="1" id="KW-0732">Signal</keyword>
<evidence type="ECO:0000313" key="2">
    <source>
        <dbReference type="EMBL" id="RDE18814.1"/>
    </source>
</evidence>
<protein>
    <submittedName>
        <fullName evidence="2">Uncharacterized protein</fullName>
    </submittedName>
</protein>
<dbReference type="RefSeq" id="WP_114696428.1">
    <property type="nucleotide sequence ID" value="NZ_QQOH01000004.1"/>
</dbReference>
<accession>A0A369WDP5</accession>
<name>A0A369WDP5_9GAMM</name>
<feature type="signal peptide" evidence="1">
    <location>
        <begin position="1"/>
        <end position="27"/>
    </location>
</feature>
<dbReference type="EMBL" id="QQOH01000004">
    <property type="protein sequence ID" value="RDE18814.1"/>
    <property type="molecule type" value="Genomic_DNA"/>
</dbReference>
<comment type="caution">
    <text evidence="2">The sequence shown here is derived from an EMBL/GenBank/DDBJ whole genome shotgun (WGS) entry which is preliminary data.</text>
</comment>
<evidence type="ECO:0000256" key="1">
    <source>
        <dbReference type="SAM" id="SignalP"/>
    </source>
</evidence>
<organism evidence="2 3">
    <name type="scientific">Motiliproteus coralliicola</name>
    <dbReference type="NCBI Taxonomy" id="2283196"/>
    <lineage>
        <taxon>Bacteria</taxon>
        <taxon>Pseudomonadati</taxon>
        <taxon>Pseudomonadota</taxon>
        <taxon>Gammaproteobacteria</taxon>
        <taxon>Oceanospirillales</taxon>
        <taxon>Oceanospirillaceae</taxon>
        <taxon>Motiliproteus</taxon>
    </lineage>
</organism>
<keyword evidence="3" id="KW-1185">Reference proteome</keyword>
<gene>
    <name evidence="2" type="ORF">DV711_14435</name>
</gene>
<proteinExistence type="predicted"/>
<dbReference type="Proteomes" id="UP000253769">
    <property type="component" value="Unassembled WGS sequence"/>
</dbReference>